<keyword evidence="2 6" id="KW-0378">Hydrolase</keyword>
<reference evidence="6 7" key="1">
    <citation type="submission" date="2019-06" db="EMBL/GenBank/DDBJ databases">
        <authorList>
            <person name="Li F."/>
        </authorList>
    </citation>
    <scope>NUCLEOTIDE SEQUENCE [LARGE SCALE GENOMIC DNA]</scope>
    <source>
        <strain evidence="6 7">10F1D-1</strain>
    </source>
</reference>
<feature type="signal peptide" evidence="4">
    <location>
        <begin position="1"/>
        <end position="28"/>
    </location>
</feature>
<dbReference type="SUPFAM" id="SSF55797">
    <property type="entry name" value="PR-1-like"/>
    <property type="match status" value="1"/>
</dbReference>
<dbReference type="Pfam" id="PF13517">
    <property type="entry name" value="FG-GAP_3"/>
    <property type="match status" value="2"/>
</dbReference>
<dbReference type="Pfam" id="PF00188">
    <property type="entry name" value="CAP"/>
    <property type="match status" value="1"/>
</dbReference>
<sequence length="759" mass="80120">MWSRIGVVAVASALAVVAGLLTAPPSTAATLPASKTQIIQTILRETNDIRRGVGLAPLIHNTAIDTVAANWSQKQADAKTMSHNPNYAQQIPSGWSRAAENVAYGYRYTEVTTAWKNSPGHYKNMVGDYTDIGIGFAQTSDGTIYYTQNFGKYAGRSLSGPPTPVVVGNTLQDSRTGASWSAKAVNWPSFEYACQQGWGYSSAGASAAAAKAMTSWGITAVRIPLNQDCWLGVDGQPKYGSSSGYRSAIASFVSTLNAAGLVAILDLHWSGPAGTVADGQRAMPDAQSSTFWSQVASAYRGNGAVTFDLFNEPYSRDSFQLGWDCWKNGGCQAPVEADTSAGLSGSTYPVTGMASLVSTVRAAGAAQPILLGGLDYSNDLRGWLANRPNDDQLIASWHNYPGQRCSTVSCWNSEITPVAATVPVIATEFGQSDGGSKFLDAFLDWADGAGIGYAPWAWWSVSSDDSAESAAYALITDTNTFTPKAPSGVAYKNHLADAGRAKAEATGSDRSDFNGDGIADLLARNSAGTLLLYRGNGAGSVLPGLAINAGWNTVSGIFMISDFNGDHTTDIAARDGSGQLRLYRGDGKGGFGSVSSLGVGWDGMNSILSPGDVDGDGNADLVARDHNGNLWFYRGDGKGGIVGNRIWAGSGWNTLAEIVSVGDWNRDGRAELLGRDYSGNLWMYTADSTGAWTKRTLYNQGWGGYTKLIAPGDLNEDGRPDILALDSAGQLWFYATNAQGALVPRVLSSYGWNGVEIVN</sequence>
<keyword evidence="3" id="KW-0326">Glycosidase</keyword>
<evidence type="ECO:0000259" key="5">
    <source>
        <dbReference type="SMART" id="SM00198"/>
    </source>
</evidence>
<dbReference type="OrthoDB" id="68195at2"/>
<dbReference type="RefSeq" id="WP_141162498.1">
    <property type="nucleotide sequence ID" value="NZ_VHQG01000001.1"/>
</dbReference>
<dbReference type="SUPFAM" id="SSF51445">
    <property type="entry name" value="(Trans)glycosidases"/>
    <property type="match status" value="1"/>
</dbReference>
<evidence type="ECO:0000256" key="1">
    <source>
        <dbReference type="ARBA" id="ARBA00022729"/>
    </source>
</evidence>
<dbReference type="SUPFAM" id="SSF69318">
    <property type="entry name" value="Integrin alpha N-terminal domain"/>
    <property type="match status" value="1"/>
</dbReference>
<keyword evidence="1 4" id="KW-0732">Signal</keyword>
<dbReference type="InterPro" id="IPR001547">
    <property type="entry name" value="Glyco_hydro_5"/>
</dbReference>
<evidence type="ECO:0000256" key="3">
    <source>
        <dbReference type="ARBA" id="ARBA00023295"/>
    </source>
</evidence>
<organism evidence="6 7">
    <name type="scientific">Schumannella soli</name>
    <dbReference type="NCBI Taxonomy" id="2590779"/>
    <lineage>
        <taxon>Bacteria</taxon>
        <taxon>Bacillati</taxon>
        <taxon>Actinomycetota</taxon>
        <taxon>Actinomycetes</taxon>
        <taxon>Micrococcales</taxon>
        <taxon>Microbacteriaceae</taxon>
        <taxon>Schumannella</taxon>
    </lineage>
</organism>
<dbReference type="InterPro" id="IPR035940">
    <property type="entry name" value="CAP_sf"/>
</dbReference>
<protein>
    <submittedName>
        <fullName evidence="6">Cellulase family glycosylhydrolase</fullName>
    </submittedName>
</protein>
<dbReference type="PANTHER" id="PTHR34142:SF1">
    <property type="entry name" value="GLYCOSIDE HYDROLASE FAMILY 5 DOMAIN-CONTAINING PROTEIN"/>
    <property type="match status" value="1"/>
</dbReference>
<dbReference type="Gene3D" id="3.20.20.80">
    <property type="entry name" value="Glycosidases"/>
    <property type="match status" value="1"/>
</dbReference>
<dbReference type="SMART" id="SM00198">
    <property type="entry name" value="SCP"/>
    <property type="match status" value="1"/>
</dbReference>
<keyword evidence="7" id="KW-1185">Reference proteome</keyword>
<evidence type="ECO:0000256" key="4">
    <source>
        <dbReference type="SAM" id="SignalP"/>
    </source>
</evidence>
<dbReference type="InterPro" id="IPR014044">
    <property type="entry name" value="CAP_dom"/>
</dbReference>
<evidence type="ECO:0000313" key="6">
    <source>
        <dbReference type="EMBL" id="TPW77973.1"/>
    </source>
</evidence>
<proteinExistence type="predicted"/>
<gene>
    <name evidence="6" type="ORF">FJ657_04875</name>
</gene>
<dbReference type="PANTHER" id="PTHR34142">
    <property type="entry name" value="ENDO-BETA-1,4-GLUCANASE A"/>
    <property type="match status" value="1"/>
</dbReference>
<dbReference type="AlphaFoldDB" id="A0A506Y7W2"/>
<name>A0A506Y7W2_9MICO</name>
<dbReference type="InterPro" id="IPR013517">
    <property type="entry name" value="FG-GAP"/>
</dbReference>
<dbReference type="GO" id="GO:0009251">
    <property type="term" value="P:glucan catabolic process"/>
    <property type="evidence" value="ECO:0007669"/>
    <property type="project" value="TreeGrafter"/>
</dbReference>
<evidence type="ECO:0000313" key="7">
    <source>
        <dbReference type="Proteomes" id="UP000316252"/>
    </source>
</evidence>
<dbReference type="CDD" id="cd05379">
    <property type="entry name" value="CAP_bacterial"/>
    <property type="match status" value="1"/>
</dbReference>
<dbReference type="GO" id="GO:0004553">
    <property type="term" value="F:hydrolase activity, hydrolyzing O-glycosyl compounds"/>
    <property type="evidence" value="ECO:0007669"/>
    <property type="project" value="InterPro"/>
</dbReference>
<feature type="domain" description="SCP" evidence="5">
    <location>
        <begin position="37"/>
        <end position="155"/>
    </location>
</feature>
<dbReference type="InterPro" id="IPR017853">
    <property type="entry name" value="GH"/>
</dbReference>
<dbReference type="Gene3D" id="3.40.33.10">
    <property type="entry name" value="CAP"/>
    <property type="match status" value="1"/>
</dbReference>
<dbReference type="Proteomes" id="UP000316252">
    <property type="component" value="Unassembled WGS sequence"/>
</dbReference>
<dbReference type="InterPro" id="IPR028994">
    <property type="entry name" value="Integrin_alpha_N"/>
</dbReference>
<comment type="caution">
    <text evidence="6">The sequence shown here is derived from an EMBL/GenBank/DDBJ whole genome shotgun (WGS) entry which is preliminary data.</text>
</comment>
<feature type="chain" id="PRO_5021382861" evidence="4">
    <location>
        <begin position="29"/>
        <end position="759"/>
    </location>
</feature>
<dbReference type="Pfam" id="PF00150">
    <property type="entry name" value="Cellulase"/>
    <property type="match status" value="1"/>
</dbReference>
<dbReference type="EMBL" id="VHQG01000001">
    <property type="protein sequence ID" value="TPW77973.1"/>
    <property type="molecule type" value="Genomic_DNA"/>
</dbReference>
<evidence type="ECO:0000256" key="2">
    <source>
        <dbReference type="ARBA" id="ARBA00022801"/>
    </source>
</evidence>
<accession>A0A506Y7W2</accession>